<keyword evidence="1" id="KW-0670">Pyruvate</keyword>
<reference evidence="1 2" key="1">
    <citation type="journal article" date="2018" name="Int. J. Syst. Evol. Microbiol.">
        <title>Epidermidibacterium keratini gen. nov., sp. nov., a member of the family Sporichthyaceae, isolated from keratin epidermis.</title>
        <authorList>
            <person name="Lee D.G."/>
            <person name="Trujillo M.E."/>
            <person name="Kang S."/>
            <person name="Nam J.J."/>
            <person name="Kim Y.J."/>
        </authorList>
    </citation>
    <scope>NUCLEOTIDE SEQUENCE [LARGE SCALE GENOMIC DNA]</scope>
    <source>
        <strain evidence="1 2">EPI-7</strain>
    </source>
</reference>
<dbReference type="CDD" id="cd00377">
    <property type="entry name" value="ICL_PEPM"/>
    <property type="match status" value="1"/>
</dbReference>
<dbReference type="EMBL" id="CP047156">
    <property type="protein sequence ID" value="QHB99785.1"/>
    <property type="molecule type" value="Genomic_DNA"/>
</dbReference>
<keyword evidence="2" id="KW-1185">Reference proteome</keyword>
<dbReference type="Gene3D" id="3.20.20.60">
    <property type="entry name" value="Phosphoenolpyruvate-binding domains"/>
    <property type="match status" value="1"/>
</dbReference>
<dbReference type="KEGG" id="eke:EK0264_05495"/>
<proteinExistence type="predicted"/>
<dbReference type="RefSeq" id="WP_159543688.1">
    <property type="nucleotide sequence ID" value="NZ_CP047156.1"/>
</dbReference>
<organism evidence="1 2">
    <name type="scientific">Epidermidibacterium keratini</name>
    <dbReference type="NCBI Taxonomy" id="1891644"/>
    <lineage>
        <taxon>Bacteria</taxon>
        <taxon>Bacillati</taxon>
        <taxon>Actinomycetota</taxon>
        <taxon>Actinomycetes</taxon>
        <taxon>Sporichthyales</taxon>
        <taxon>Sporichthyaceae</taxon>
        <taxon>Epidermidibacterium</taxon>
    </lineage>
</organism>
<dbReference type="Pfam" id="PF13714">
    <property type="entry name" value="PEP_mutase"/>
    <property type="match status" value="1"/>
</dbReference>
<dbReference type="InParanoid" id="A0A7L4YKQ7"/>
<accession>A0A7L4YKQ7</accession>
<protein>
    <submittedName>
        <fullName evidence="1">Isocitrate lyase/phosphoenolpyruvate mutase family protein</fullName>
    </submittedName>
</protein>
<dbReference type="InterPro" id="IPR015813">
    <property type="entry name" value="Pyrv/PenolPyrv_kinase-like_dom"/>
</dbReference>
<dbReference type="InterPro" id="IPR040442">
    <property type="entry name" value="Pyrv_kinase-like_dom_sf"/>
</dbReference>
<dbReference type="InterPro" id="IPR039556">
    <property type="entry name" value="ICL/PEPM"/>
</dbReference>
<dbReference type="Proteomes" id="UP000463857">
    <property type="component" value="Chromosome"/>
</dbReference>
<keyword evidence="1" id="KW-0456">Lyase</keyword>
<sequence>MTFAELHRPGDPLILPNAWDVGTAKALARAGFAAIGTTSLGLAAAQGLLDATQVTRRLTIELAQRLRESKLGVFVTCDLEDGFSDDPAAIADLVAELGVDGVNIEDATSGELVDPRQHAAKITAIKRACPDVFVNARTDVFWLGGTDRVAATDRARAYVDAGADGIFVPGVDDLDVLEPFINTISSPINVLASAQVSAQEFAEVGVARISTGSLLYRVALTSAVNAAELVRRSAQIPTAIGYDEVQTLNS</sequence>
<dbReference type="PANTHER" id="PTHR42905">
    <property type="entry name" value="PHOSPHOENOLPYRUVATE CARBOXYLASE"/>
    <property type="match status" value="1"/>
</dbReference>
<dbReference type="SUPFAM" id="SSF51621">
    <property type="entry name" value="Phosphoenolpyruvate/pyruvate domain"/>
    <property type="match status" value="1"/>
</dbReference>
<dbReference type="PANTHER" id="PTHR42905:SF16">
    <property type="entry name" value="CARBOXYPHOSPHONOENOLPYRUVATE PHOSPHONOMUTASE-LIKE PROTEIN (AFU_ORTHOLOGUE AFUA_5G07230)"/>
    <property type="match status" value="1"/>
</dbReference>
<dbReference type="GO" id="GO:0016829">
    <property type="term" value="F:lyase activity"/>
    <property type="evidence" value="ECO:0007669"/>
    <property type="project" value="UniProtKB-KW"/>
</dbReference>
<name>A0A7L4YKQ7_9ACTN</name>
<dbReference type="AlphaFoldDB" id="A0A7L4YKQ7"/>
<gene>
    <name evidence="1" type="ORF">EK0264_05495</name>
</gene>
<evidence type="ECO:0000313" key="2">
    <source>
        <dbReference type="Proteomes" id="UP000463857"/>
    </source>
</evidence>
<evidence type="ECO:0000313" key="1">
    <source>
        <dbReference type="EMBL" id="QHB99785.1"/>
    </source>
</evidence>
<dbReference type="OrthoDB" id="9780430at2"/>